<dbReference type="Proteomes" id="UP000007800">
    <property type="component" value="Unassembled WGS sequence"/>
</dbReference>
<evidence type="ECO:0000313" key="1">
    <source>
        <dbReference type="EMBL" id="EER11223.1"/>
    </source>
</evidence>
<organism evidence="2">
    <name type="scientific">Perkinsus marinus (strain ATCC 50983 / TXsc)</name>
    <dbReference type="NCBI Taxonomy" id="423536"/>
    <lineage>
        <taxon>Eukaryota</taxon>
        <taxon>Sar</taxon>
        <taxon>Alveolata</taxon>
        <taxon>Perkinsozoa</taxon>
        <taxon>Perkinsea</taxon>
        <taxon>Perkinsida</taxon>
        <taxon>Perkinsidae</taxon>
        <taxon>Perkinsus</taxon>
    </lineage>
</organism>
<dbReference type="InParanoid" id="C5KWB2"/>
<name>C5KWB2_PERM5</name>
<dbReference type="Gene3D" id="3.60.40.10">
    <property type="entry name" value="PPM-type phosphatase domain"/>
    <property type="match status" value="1"/>
</dbReference>
<gene>
    <name evidence="1" type="ORF">Pmar_PMAR014524</name>
</gene>
<dbReference type="RefSeq" id="XP_002779428.1">
    <property type="nucleotide sequence ID" value="XM_002779382.1"/>
</dbReference>
<dbReference type="SUPFAM" id="SSF81606">
    <property type="entry name" value="PP2C-like"/>
    <property type="match status" value="1"/>
</dbReference>
<dbReference type="GeneID" id="9056919"/>
<dbReference type="InterPro" id="IPR036457">
    <property type="entry name" value="PPM-type-like_dom_sf"/>
</dbReference>
<accession>C5KWB2</accession>
<protein>
    <recommendedName>
        <fullName evidence="3">PPM-type phosphatase domain-containing protein</fullName>
    </recommendedName>
</protein>
<dbReference type="AlphaFoldDB" id="C5KWB2"/>
<keyword evidence="2" id="KW-1185">Reference proteome</keyword>
<evidence type="ECO:0000313" key="2">
    <source>
        <dbReference type="Proteomes" id="UP000007800"/>
    </source>
</evidence>
<dbReference type="OrthoDB" id="10264738at2759"/>
<sequence length="210" mass="23128">MWPRFKVGASNLEVSHEDAHRIDLDWDSTQEEAPSQEEGSFAETPLSNGKYKVRIMNAGDSLHWAGDMPGSKKDLSTLTETDGVCWQPHRRADKQKCIAVPEVKEVVGEAGDRVVLACIGVFDVMSNEDVAREIIGTGSWRKTSAGSDLAEIASEILQFGVETRDFGLEEQQGELQLGRYSSVHSSALDMAEKYQVFFSEAVKGDVCATR</sequence>
<reference evidence="1 2" key="1">
    <citation type="submission" date="2008-07" db="EMBL/GenBank/DDBJ databases">
        <authorList>
            <person name="El-Sayed N."/>
            <person name="Caler E."/>
            <person name="Inman J."/>
            <person name="Amedeo P."/>
            <person name="Hass B."/>
            <person name="Wortman J."/>
        </authorList>
    </citation>
    <scope>NUCLEOTIDE SEQUENCE [LARGE SCALE GENOMIC DNA]</scope>
    <source>
        <strain evidence="2">ATCC 50983 / TXsc</strain>
    </source>
</reference>
<dbReference type="EMBL" id="GG676994">
    <property type="protein sequence ID" value="EER11223.1"/>
    <property type="molecule type" value="Genomic_DNA"/>
</dbReference>
<proteinExistence type="predicted"/>
<evidence type="ECO:0008006" key="3">
    <source>
        <dbReference type="Google" id="ProtNLM"/>
    </source>
</evidence>